<gene>
    <name evidence="3" type="ORF">GCM10010492_22150</name>
</gene>
<dbReference type="Proteomes" id="UP001500416">
    <property type="component" value="Unassembled WGS sequence"/>
</dbReference>
<evidence type="ECO:0000313" key="4">
    <source>
        <dbReference type="Proteomes" id="UP001500416"/>
    </source>
</evidence>
<evidence type="ECO:0008006" key="5">
    <source>
        <dbReference type="Google" id="ProtNLM"/>
    </source>
</evidence>
<evidence type="ECO:0000256" key="1">
    <source>
        <dbReference type="ARBA" id="ARBA00022729"/>
    </source>
</evidence>
<evidence type="ECO:0000313" key="3">
    <source>
        <dbReference type="EMBL" id="GAA0223627.1"/>
    </source>
</evidence>
<evidence type="ECO:0000256" key="2">
    <source>
        <dbReference type="SAM" id="SignalP"/>
    </source>
</evidence>
<dbReference type="Gene3D" id="2.130.10.130">
    <property type="entry name" value="Integrin alpha, N-terminal"/>
    <property type="match status" value="1"/>
</dbReference>
<sequence length="337" mass="35841">MHYMQLKLRLLAVATAVTATIPIIPVAVAAAQGAPATATTMRAVDGFTPGRAGGISTRSASSGGRSGDFTTDGWQDIMARQADNGVLKVYPNSKSFNGIYTYQPAVTINTGWSGFRWIGQGRINGDSHADVVSIDNGGVMRVYPHSGTFNGLSTLAPSSIVGYGWHINDLVALGDVTGDGYDDIVARGVGSDYAVLYEHSGVYNGVSTFKAPVNILSGVRYTVEMNLADMTLDGVLDVVYLEPADVLGVFSFMDGPLDPNGNPTGAQWTLGWGWSTLNAVTISDVDNDARPDVLGRRHNGELVAYRHSPTWDANNPLQTLQAPVLMGWGWNTNDVIS</sequence>
<comment type="caution">
    <text evidence="3">The sequence shown here is derived from an EMBL/GenBank/DDBJ whole genome shotgun (WGS) entry which is preliminary data.</text>
</comment>
<feature type="chain" id="PRO_5045234612" description="VCBS repeat-containing protein" evidence="2">
    <location>
        <begin position="30"/>
        <end position="337"/>
    </location>
</feature>
<dbReference type="InterPro" id="IPR028994">
    <property type="entry name" value="Integrin_alpha_N"/>
</dbReference>
<proteinExistence type="predicted"/>
<dbReference type="EMBL" id="BAAABU010000004">
    <property type="protein sequence ID" value="GAA0223627.1"/>
    <property type="molecule type" value="Genomic_DNA"/>
</dbReference>
<dbReference type="PANTHER" id="PTHR44103">
    <property type="entry name" value="PROPROTEIN CONVERTASE P"/>
    <property type="match status" value="1"/>
</dbReference>
<keyword evidence="4" id="KW-1185">Reference proteome</keyword>
<name>A0ABP3D551_9PSEU</name>
<protein>
    <recommendedName>
        <fullName evidence="5">VCBS repeat-containing protein</fullName>
    </recommendedName>
</protein>
<reference evidence="4" key="1">
    <citation type="journal article" date="2019" name="Int. J. Syst. Evol. Microbiol.">
        <title>The Global Catalogue of Microorganisms (GCM) 10K type strain sequencing project: providing services to taxonomists for standard genome sequencing and annotation.</title>
        <authorList>
            <consortium name="The Broad Institute Genomics Platform"/>
            <consortium name="The Broad Institute Genome Sequencing Center for Infectious Disease"/>
            <person name="Wu L."/>
            <person name="Ma J."/>
        </authorList>
    </citation>
    <scope>NUCLEOTIDE SEQUENCE [LARGE SCALE GENOMIC DNA]</scope>
    <source>
        <strain evidence="4">JCM 3380</strain>
    </source>
</reference>
<accession>A0ABP3D551</accession>
<organism evidence="3 4">
    <name type="scientific">Saccharothrix mutabilis subsp. mutabilis</name>
    <dbReference type="NCBI Taxonomy" id="66855"/>
    <lineage>
        <taxon>Bacteria</taxon>
        <taxon>Bacillati</taxon>
        <taxon>Actinomycetota</taxon>
        <taxon>Actinomycetes</taxon>
        <taxon>Pseudonocardiales</taxon>
        <taxon>Pseudonocardiaceae</taxon>
        <taxon>Saccharothrix</taxon>
    </lineage>
</organism>
<dbReference type="InterPro" id="IPR013517">
    <property type="entry name" value="FG-GAP"/>
</dbReference>
<dbReference type="SUPFAM" id="SSF69318">
    <property type="entry name" value="Integrin alpha N-terminal domain"/>
    <property type="match status" value="1"/>
</dbReference>
<feature type="signal peptide" evidence="2">
    <location>
        <begin position="1"/>
        <end position="29"/>
    </location>
</feature>
<dbReference type="Pfam" id="PF13517">
    <property type="entry name" value="FG-GAP_3"/>
    <property type="match status" value="1"/>
</dbReference>
<dbReference type="PANTHER" id="PTHR44103:SF1">
    <property type="entry name" value="PROPROTEIN CONVERTASE P"/>
    <property type="match status" value="1"/>
</dbReference>
<keyword evidence="1 2" id="KW-0732">Signal</keyword>